<feature type="domain" description="Glycosyl transferase family 1" evidence="2">
    <location>
        <begin position="196"/>
        <end position="346"/>
    </location>
</feature>
<accession>A0A2M7QA49</accession>
<dbReference type="CDD" id="cd03809">
    <property type="entry name" value="GT4_MtfB-like"/>
    <property type="match status" value="1"/>
</dbReference>
<protein>
    <submittedName>
        <fullName evidence="4">Glycosyltransferase family 1 protein</fullName>
    </submittedName>
</protein>
<dbReference type="SUPFAM" id="SSF53756">
    <property type="entry name" value="UDP-Glycosyltransferase/glycogen phosphorylase"/>
    <property type="match status" value="1"/>
</dbReference>
<keyword evidence="1 4" id="KW-0808">Transferase</keyword>
<dbReference type="GO" id="GO:0009103">
    <property type="term" value="P:lipopolysaccharide biosynthetic process"/>
    <property type="evidence" value="ECO:0007669"/>
    <property type="project" value="TreeGrafter"/>
</dbReference>
<dbReference type="AlphaFoldDB" id="A0A2M7QA49"/>
<dbReference type="Pfam" id="PF00534">
    <property type="entry name" value="Glycos_transf_1"/>
    <property type="match status" value="1"/>
</dbReference>
<organism evidence="4 5">
    <name type="scientific">Candidatus Uhrbacteria bacterium CG_4_10_14_0_8_um_filter_58_22</name>
    <dbReference type="NCBI Taxonomy" id="1975029"/>
    <lineage>
        <taxon>Bacteria</taxon>
        <taxon>Candidatus Uhriibacteriota</taxon>
    </lineage>
</organism>
<dbReference type="Gene3D" id="3.40.50.2000">
    <property type="entry name" value="Glycogen Phosphorylase B"/>
    <property type="match status" value="2"/>
</dbReference>
<dbReference type="InterPro" id="IPR028098">
    <property type="entry name" value="Glyco_trans_4-like_N"/>
</dbReference>
<name>A0A2M7QA49_9BACT</name>
<dbReference type="Pfam" id="PF13439">
    <property type="entry name" value="Glyco_transf_4"/>
    <property type="match status" value="1"/>
</dbReference>
<dbReference type="PANTHER" id="PTHR46401">
    <property type="entry name" value="GLYCOSYLTRANSFERASE WBBK-RELATED"/>
    <property type="match status" value="1"/>
</dbReference>
<dbReference type="GO" id="GO:0016757">
    <property type="term" value="F:glycosyltransferase activity"/>
    <property type="evidence" value="ECO:0007669"/>
    <property type="project" value="InterPro"/>
</dbReference>
<dbReference type="Proteomes" id="UP000230973">
    <property type="component" value="Unassembled WGS sequence"/>
</dbReference>
<dbReference type="PANTHER" id="PTHR46401:SF2">
    <property type="entry name" value="GLYCOSYLTRANSFERASE WBBK-RELATED"/>
    <property type="match status" value="1"/>
</dbReference>
<dbReference type="FunFam" id="3.40.50.2000:FF:000119">
    <property type="entry name" value="Glycosyl transferase group 1"/>
    <property type="match status" value="1"/>
</dbReference>
<feature type="domain" description="Glycosyltransferase subfamily 4-like N-terminal" evidence="3">
    <location>
        <begin position="17"/>
        <end position="178"/>
    </location>
</feature>
<dbReference type="InterPro" id="IPR001296">
    <property type="entry name" value="Glyco_trans_1"/>
</dbReference>
<evidence type="ECO:0000313" key="5">
    <source>
        <dbReference type="Proteomes" id="UP000230973"/>
    </source>
</evidence>
<dbReference type="EMBL" id="PFLC01000027">
    <property type="protein sequence ID" value="PIY62796.1"/>
    <property type="molecule type" value="Genomic_DNA"/>
</dbReference>
<gene>
    <name evidence="4" type="ORF">COY93_02255</name>
</gene>
<sequence length="374" mass="41976">MRIAVDIRPLLDPQRTGVPLYTLHLMRRLAEGGAHEYALFCNSSRLPFPTDVPPPNGSITHHFFRRPNRLINLSVSLAGRPRLEEMVGEFDLAYLPDLNFLATRRPYALTVHDLSFVRHPEFFSRKHLLRNRLAGLRRMLNRAMLVIAVSEHTKEDLTETFGLDADRIRVVSPGVDTNLYRPLAAVETAGTRKKYGLPERFVLFLATLEQRKNVTGIIRAFDLADTGETELILTGGRGWLHERIFRAVGMARKRDRIKFLGYVDEDDKPALYSAASAFVYPSFYEGFGMPALEALACGTPVIASSTTSLPEVVGDAGLLVNPDRTEEIAWAIGAALNDTGLERHLRLAGPTRAGRFTWDRSADRLERIFAEIKP</sequence>
<proteinExistence type="predicted"/>
<evidence type="ECO:0000259" key="2">
    <source>
        <dbReference type="Pfam" id="PF00534"/>
    </source>
</evidence>
<reference evidence="5" key="1">
    <citation type="submission" date="2017-09" db="EMBL/GenBank/DDBJ databases">
        <title>Depth-based differentiation of microbial function through sediment-hosted aquifers and enrichment of novel symbionts in the deep terrestrial subsurface.</title>
        <authorList>
            <person name="Probst A.J."/>
            <person name="Ladd B."/>
            <person name="Jarett J.K."/>
            <person name="Geller-Mcgrath D.E."/>
            <person name="Sieber C.M.K."/>
            <person name="Emerson J.B."/>
            <person name="Anantharaman K."/>
            <person name="Thomas B.C."/>
            <person name="Malmstrom R."/>
            <person name="Stieglmeier M."/>
            <person name="Klingl A."/>
            <person name="Woyke T."/>
            <person name="Ryan C.M."/>
            <person name="Banfield J.F."/>
        </authorList>
    </citation>
    <scope>NUCLEOTIDE SEQUENCE [LARGE SCALE GENOMIC DNA]</scope>
</reference>
<evidence type="ECO:0000313" key="4">
    <source>
        <dbReference type="EMBL" id="PIY62796.1"/>
    </source>
</evidence>
<evidence type="ECO:0000259" key="3">
    <source>
        <dbReference type="Pfam" id="PF13439"/>
    </source>
</evidence>
<comment type="caution">
    <text evidence="4">The sequence shown here is derived from an EMBL/GenBank/DDBJ whole genome shotgun (WGS) entry which is preliminary data.</text>
</comment>
<evidence type="ECO:0000256" key="1">
    <source>
        <dbReference type="ARBA" id="ARBA00022679"/>
    </source>
</evidence>